<feature type="transmembrane region" description="Helical" evidence="1">
    <location>
        <begin position="92"/>
        <end position="113"/>
    </location>
</feature>
<proteinExistence type="predicted"/>
<name>A0A2H0VCL9_9BACT</name>
<feature type="transmembrane region" description="Helical" evidence="1">
    <location>
        <begin position="57"/>
        <end position="80"/>
    </location>
</feature>
<keyword evidence="1" id="KW-1133">Transmembrane helix</keyword>
<protein>
    <submittedName>
        <fullName evidence="2">Uncharacterized protein</fullName>
    </submittedName>
</protein>
<reference evidence="3" key="1">
    <citation type="submission" date="2017-09" db="EMBL/GenBank/DDBJ databases">
        <title>Depth-based differentiation of microbial function through sediment-hosted aquifers and enrichment of novel symbionts in the deep terrestrial subsurface.</title>
        <authorList>
            <person name="Probst A.J."/>
            <person name="Ladd B."/>
            <person name="Jarett J.K."/>
            <person name="Geller-Mcgrath D.E."/>
            <person name="Sieber C.M.K."/>
            <person name="Emerson J.B."/>
            <person name="Anantharaman K."/>
            <person name="Thomas B.C."/>
            <person name="Malmstrom R."/>
            <person name="Stieglmeier M."/>
            <person name="Klingl A."/>
            <person name="Woyke T."/>
            <person name="Ryan C.M."/>
            <person name="Banfield J.F."/>
        </authorList>
    </citation>
    <scope>NUCLEOTIDE SEQUENCE [LARGE SCALE GENOMIC DNA]</scope>
</reference>
<keyword evidence="1" id="KW-0472">Membrane</keyword>
<evidence type="ECO:0000313" key="2">
    <source>
        <dbReference type="EMBL" id="PIR96844.1"/>
    </source>
</evidence>
<comment type="caution">
    <text evidence="2">The sequence shown here is derived from an EMBL/GenBank/DDBJ whole genome shotgun (WGS) entry which is preliminary data.</text>
</comment>
<gene>
    <name evidence="2" type="ORF">COT91_04490</name>
</gene>
<keyword evidence="1" id="KW-0812">Transmembrane</keyword>
<dbReference type="Proteomes" id="UP000230557">
    <property type="component" value="Unassembled WGS sequence"/>
</dbReference>
<dbReference type="AlphaFoldDB" id="A0A2H0VCL9"/>
<evidence type="ECO:0000313" key="3">
    <source>
        <dbReference type="Proteomes" id="UP000230557"/>
    </source>
</evidence>
<accession>A0A2H0VCL9</accession>
<organism evidence="2 3">
    <name type="scientific">Candidatus Doudnabacteria bacterium CG10_big_fil_rev_8_21_14_0_10_41_10</name>
    <dbReference type="NCBI Taxonomy" id="1974551"/>
    <lineage>
        <taxon>Bacteria</taxon>
        <taxon>Candidatus Doudnaibacteriota</taxon>
    </lineage>
</organism>
<sequence>MVSGMTKIMSTFLFKSNFLTLSFSDWTFFIVFAVLFVAAIIFYILKRVNRRRNVVVARLFGKMFSGFLTTAVLGGIWVGLRYLTIPYIGIRLVAVLALAGFFIWFFFVLKYLVKNFSEENKNFKEQSLREKYLR</sequence>
<dbReference type="EMBL" id="PFAJ01000059">
    <property type="protein sequence ID" value="PIR96844.1"/>
    <property type="molecule type" value="Genomic_DNA"/>
</dbReference>
<evidence type="ECO:0000256" key="1">
    <source>
        <dbReference type="SAM" id="Phobius"/>
    </source>
</evidence>
<feature type="transmembrane region" description="Helical" evidence="1">
    <location>
        <begin position="26"/>
        <end position="45"/>
    </location>
</feature>